<comment type="caution">
    <text evidence="2">The sequence shown here is derived from an EMBL/GenBank/DDBJ whole genome shotgun (WGS) entry which is preliminary data.</text>
</comment>
<dbReference type="STRING" id="497964.CfE428DRAFT_3960"/>
<dbReference type="RefSeq" id="WP_006981285.1">
    <property type="nucleotide sequence ID" value="NZ_ABVL01000012.1"/>
</dbReference>
<sequence length="189" mass="21744" precursor="true">MNDTVTAAFPACLAATVSGLSPILLSSSEHACSEPFTVSCGGETLLIPCRIYFPRPSDNAFRALHDTELSIVACWFTRHHDGYVRERFLRSLTAFDSAWIIAYVVALCGEYVIELLRYIWDRRELFDRLALGRWLHENEAFYRQTRSRIVSYWNCYYRSTFPCFTDYVGSHLVRFFDESIINSDAAGHV</sequence>
<dbReference type="AlphaFoldDB" id="B4D4X2"/>
<keyword evidence="1" id="KW-0472">Membrane</keyword>
<dbReference type="InParanoid" id="B4D4X2"/>
<protein>
    <submittedName>
        <fullName evidence="2">Uncharacterized protein</fullName>
    </submittedName>
</protein>
<name>B4D4X2_9BACT</name>
<organism evidence="2 3">
    <name type="scientific">Chthoniobacter flavus Ellin428</name>
    <dbReference type="NCBI Taxonomy" id="497964"/>
    <lineage>
        <taxon>Bacteria</taxon>
        <taxon>Pseudomonadati</taxon>
        <taxon>Verrucomicrobiota</taxon>
        <taxon>Spartobacteria</taxon>
        <taxon>Chthoniobacterales</taxon>
        <taxon>Chthoniobacteraceae</taxon>
        <taxon>Chthoniobacter</taxon>
    </lineage>
</organism>
<dbReference type="EMBL" id="ABVL01000012">
    <property type="protein sequence ID" value="EDY18575.1"/>
    <property type="molecule type" value="Genomic_DNA"/>
</dbReference>
<dbReference type="Proteomes" id="UP000005824">
    <property type="component" value="Unassembled WGS sequence"/>
</dbReference>
<evidence type="ECO:0000256" key="1">
    <source>
        <dbReference type="SAM" id="Phobius"/>
    </source>
</evidence>
<evidence type="ECO:0000313" key="3">
    <source>
        <dbReference type="Proteomes" id="UP000005824"/>
    </source>
</evidence>
<keyword evidence="1" id="KW-1133">Transmembrane helix</keyword>
<reference evidence="2 3" key="1">
    <citation type="journal article" date="2011" name="J. Bacteriol.">
        <title>Genome sequence of Chthoniobacter flavus Ellin428, an aerobic heterotrophic soil bacterium.</title>
        <authorList>
            <person name="Kant R."/>
            <person name="van Passel M.W."/>
            <person name="Palva A."/>
            <person name="Lucas S."/>
            <person name="Lapidus A."/>
            <person name="Glavina Del Rio T."/>
            <person name="Dalin E."/>
            <person name="Tice H."/>
            <person name="Bruce D."/>
            <person name="Goodwin L."/>
            <person name="Pitluck S."/>
            <person name="Larimer F.W."/>
            <person name="Land M.L."/>
            <person name="Hauser L."/>
            <person name="Sangwan P."/>
            <person name="de Vos W.M."/>
            <person name="Janssen P.H."/>
            <person name="Smidt H."/>
        </authorList>
    </citation>
    <scope>NUCLEOTIDE SEQUENCE [LARGE SCALE GENOMIC DNA]</scope>
    <source>
        <strain evidence="2 3">Ellin428</strain>
    </source>
</reference>
<feature type="transmembrane region" description="Helical" evidence="1">
    <location>
        <begin position="98"/>
        <end position="120"/>
    </location>
</feature>
<accession>B4D4X2</accession>
<keyword evidence="3" id="KW-1185">Reference proteome</keyword>
<gene>
    <name evidence="2" type="ORF">CfE428DRAFT_3960</name>
</gene>
<evidence type="ECO:0000313" key="2">
    <source>
        <dbReference type="EMBL" id="EDY18575.1"/>
    </source>
</evidence>
<proteinExistence type="predicted"/>
<dbReference type="eggNOG" id="ENOG5032UB9">
    <property type="taxonomic scope" value="Bacteria"/>
</dbReference>
<keyword evidence="1" id="KW-0812">Transmembrane</keyword>